<organism evidence="1 2">
    <name type="scientific">Phaeobacter porticola</name>
    <dbReference type="NCBI Taxonomy" id="1844006"/>
    <lineage>
        <taxon>Bacteria</taxon>
        <taxon>Pseudomonadati</taxon>
        <taxon>Pseudomonadota</taxon>
        <taxon>Alphaproteobacteria</taxon>
        <taxon>Rhodobacterales</taxon>
        <taxon>Roseobacteraceae</taxon>
        <taxon>Phaeobacter</taxon>
    </lineage>
</organism>
<dbReference type="EMBL" id="CP016364">
    <property type="protein sequence ID" value="APG47894.1"/>
    <property type="molecule type" value="Genomic_DNA"/>
</dbReference>
<proteinExistence type="predicted"/>
<gene>
    <name evidence="1" type="ORF">PhaeoP97_02511</name>
</gene>
<dbReference type="Proteomes" id="UP000183859">
    <property type="component" value="Chromosome"/>
</dbReference>
<sequence>MAIALLVHCGHQEVEMRQKPGTKQSQGEKVVKDIRRATRKQYSAEQKVTSKSGKKHPYYLCHAKGCPSYRR</sequence>
<evidence type="ECO:0000313" key="1">
    <source>
        <dbReference type="EMBL" id="APG47894.1"/>
    </source>
</evidence>
<reference evidence="2" key="1">
    <citation type="submission" date="2016-07" db="EMBL/GenBank/DDBJ databases">
        <title>Phaeobacter portensis sp. nov., a tropodithietic acid producing bacterium isolated from a German harbor.</title>
        <authorList>
            <person name="Freese H.M."/>
            <person name="Bunk B."/>
            <person name="Breider S."/>
            <person name="Brinkhoff T."/>
        </authorList>
    </citation>
    <scope>NUCLEOTIDE SEQUENCE [LARGE SCALE GENOMIC DNA]</scope>
    <source>
        <strain evidence="2">P97</strain>
    </source>
</reference>
<keyword evidence="2" id="KW-1185">Reference proteome</keyword>
<protein>
    <submittedName>
        <fullName evidence="1">Uncharacterized protein</fullName>
    </submittedName>
</protein>
<name>A0A1L3I6W8_9RHOB</name>
<accession>A0A1L3I6W8</accession>
<dbReference type="AlphaFoldDB" id="A0A1L3I6W8"/>
<evidence type="ECO:0000313" key="2">
    <source>
        <dbReference type="Proteomes" id="UP000183859"/>
    </source>
</evidence>
<dbReference type="KEGG" id="php:PhaeoP97_02511"/>